<keyword evidence="3" id="KW-1185">Reference proteome</keyword>
<feature type="compositionally biased region" description="Basic residues" evidence="1">
    <location>
        <begin position="238"/>
        <end position="252"/>
    </location>
</feature>
<feature type="compositionally biased region" description="Low complexity" evidence="1">
    <location>
        <begin position="624"/>
        <end position="635"/>
    </location>
</feature>
<feature type="compositionally biased region" description="Basic residues" evidence="1">
    <location>
        <begin position="163"/>
        <end position="176"/>
    </location>
</feature>
<dbReference type="EMBL" id="JABEZV010000013">
    <property type="protein sequence ID" value="MBA0728222.1"/>
    <property type="molecule type" value="Genomic_DNA"/>
</dbReference>
<feature type="region of interest" description="Disordered" evidence="1">
    <location>
        <begin position="623"/>
        <end position="661"/>
    </location>
</feature>
<dbReference type="Proteomes" id="UP000593574">
    <property type="component" value="Unassembled WGS sequence"/>
</dbReference>
<dbReference type="GO" id="GO:0009416">
    <property type="term" value="P:response to light stimulus"/>
    <property type="evidence" value="ECO:0007669"/>
    <property type="project" value="TreeGrafter"/>
</dbReference>
<feature type="compositionally biased region" description="Polar residues" evidence="1">
    <location>
        <begin position="577"/>
        <end position="601"/>
    </location>
</feature>
<dbReference type="PANTHER" id="PTHR31008:SF41">
    <property type="entry name" value="COP1-INTERACTING PROTEIN 7"/>
    <property type="match status" value="1"/>
</dbReference>
<dbReference type="AlphaFoldDB" id="A0A7J9AWA4"/>
<evidence type="ECO:0000313" key="3">
    <source>
        <dbReference type="Proteomes" id="UP000593574"/>
    </source>
</evidence>
<feature type="compositionally biased region" description="Acidic residues" evidence="1">
    <location>
        <begin position="196"/>
        <end position="218"/>
    </location>
</feature>
<evidence type="ECO:0008006" key="4">
    <source>
        <dbReference type="Google" id="ProtNLM"/>
    </source>
</evidence>
<proteinExistence type="predicted"/>
<accession>A0A7J9AWA4</accession>
<protein>
    <recommendedName>
        <fullName evidence="4">COP1-interacting protein 7</fullName>
    </recommendedName>
</protein>
<dbReference type="PANTHER" id="PTHR31008">
    <property type="entry name" value="COP1-INTERACTING PROTEIN-RELATED"/>
    <property type="match status" value="1"/>
</dbReference>
<gene>
    <name evidence="2" type="ORF">Golax_001142</name>
</gene>
<sequence>MAYARALVAGYEPDHIEDLLSFADAFGASRLREACLNFMELCKRKNEDRLWMAEVATMQACPRPDLSYLRTSGTILAGEENDPNQNLMMSLSSTKQNGSADASDARSSDINPGPGFQQMSLYQGYFFSGMHATPPYYPGNMHWPPNVEDSSLAHGWEPEDHRSHKSSSRSRKKSSHSKADETSKQDESTEPSDSSSESEPEEQDSDSEETSDEDEFIDGDSLKQQVEEAVESLEKQHKSTSRHHKQHDRSKLRNTVSYDYEHETKAATANNPWDAFQNLLLQEKDLDSSEPSRLQGKYFAGNGSENRIERSSVFNLNSETVRNQPAVSSDPILATQMDSGYEGETRGINFGTNEFIGPVVKRRENTNEELVMLQGNDSRISSRTDISDFATKSTMTKRCFDTEKNKKDALIDDSLMIQGPSLGEDQHDSQLRIGIGMVTEIEATQHENDNAENVNAISSRTPEIDYEMNMLSVKVNRKHSDVETTSADDKDTNGRKHRSSEGKLSNKESQSRVLNRSEVKSKSDMASKIRKTPVETRIAVRKSKFDQEEEIRKRIEELRIQCQKRIAERSAAKGLNPVTSRKNSIGTKTSTTSLKNQPLNQDTKKVPKPALRSSTIERLATARNTSKVKSSTNKVKASDKKSGTNKVLSCDTDAQEEGSEEVTFESEATQQTAIVDDFKDIQELQSTTSIMKPEEYHLKTEDFDEDVPEMITVDPMPPSPDKTVKFSTVNVETNSEVNGKDTSGRVIAEIEISTPPPNEAIEMEPSVHSRKKWNYWKSFMFIESQRYGYQKDMGIKI</sequence>
<name>A0A7J9AWA4_9ROSI</name>
<feature type="compositionally biased region" description="Polar residues" evidence="1">
    <location>
        <begin position="83"/>
        <end position="98"/>
    </location>
</feature>
<feature type="region of interest" description="Disordered" evidence="1">
    <location>
        <begin position="76"/>
        <end position="115"/>
    </location>
</feature>
<organism evidence="2 3">
    <name type="scientific">Gossypium laxum</name>
    <dbReference type="NCBI Taxonomy" id="34288"/>
    <lineage>
        <taxon>Eukaryota</taxon>
        <taxon>Viridiplantae</taxon>
        <taxon>Streptophyta</taxon>
        <taxon>Embryophyta</taxon>
        <taxon>Tracheophyta</taxon>
        <taxon>Spermatophyta</taxon>
        <taxon>Magnoliopsida</taxon>
        <taxon>eudicotyledons</taxon>
        <taxon>Gunneridae</taxon>
        <taxon>Pentapetalae</taxon>
        <taxon>rosids</taxon>
        <taxon>malvids</taxon>
        <taxon>Malvales</taxon>
        <taxon>Malvaceae</taxon>
        <taxon>Malvoideae</taxon>
        <taxon>Gossypium</taxon>
    </lineage>
</organism>
<comment type="caution">
    <text evidence="2">The sequence shown here is derived from an EMBL/GenBank/DDBJ whole genome shotgun (WGS) entry which is preliminary data.</text>
</comment>
<reference evidence="2 3" key="1">
    <citation type="journal article" date="2019" name="Genome Biol. Evol.">
        <title>Insights into the evolution of the New World diploid cottons (Gossypium, subgenus Houzingenia) based on genome sequencing.</title>
        <authorList>
            <person name="Grover C.E."/>
            <person name="Arick M.A. 2nd"/>
            <person name="Thrash A."/>
            <person name="Conover J.L."/>
            <person name="Sanders W.S."/>
            <person name="Peterson D.G."/>
            <person name="Frelichowski J.E."/>
            <person name="Scheffler J.A."/>
            <person name="Scheffler B.E."/>
            <person name="Wendel J.F."/>
        </authorList>
    </citation>
    <scope>NUCLEOTIDE SEQUENCE [LARGE SCALE GENOMIC DNA]</scope>
    <source>
        <strain evidence="2">4</strain>
        <tissue evidence="2">Leaf</tissue>
    </source>
</reference>
<evidence type="ECO:0000313" key="2">
    <source>
        <dbReference type="EMBL" id="MBA0728222.1"/>
    </source>
</evidence>
<dbReference type="GO" id="GO:0045893">
    <property type="term" value="P:positive regulation of DNA-templated transcription"/>
    <property type="evidence" value="ECO:0007669"/>
    <property type="project" value="TreeGrafter"/>
</dbReference>
<evidence type="ECO:0000256" key="1">
    <source>
        <dbReference type="SAM" id="MobiDB-lite"/>
    </source>
</evidence>
<feature type="region of interest" description="Disordered" evidence="1">
    <location>
        <begin position="152"/>
        <end position="255"/>
    </location>
</feature>
<feature type="compositionally biased region" description="Basic and acidic residues" evidence="1">
    <location>
        <begin position="177"/>
        <end position="187"/>
    </location>
</feature>
<feature type="region of interest" description="Disordered" evidence="1">
    <location>
        <begin position="475"/>
        <end position="530"/>
    </location>
</feature>
<feature type="compositionally biased region" description="Basic and acidic residues" evidence="1">
    <location>
        <begin position="478"/>
        <end position="527"/>
    </location>
</feature>
<feature type="region of interest" description="Disordered" evidence="1">
    <location>
        <begin position="571"/>
        <end position="611"/>
    </location>
</feature>